<keyword evidence="5 9" id="KW-0784">Thiamine biosynthesis</keyword>
<dbReference type="RefSeq" id="WP_119600160.1">
    <property type="nucleotide sequence ID" value="NZ_QXQA01000007.1"/>
</dbReference>
<dbReference type="InterPro" id="IPR036206">
    <property type="entry name" value="ThiamineP_synth_sf"/>
</dbReference>
<comment type="catalytic activity">
    <reaction evidence="7 9 10">
        <text>2-(2-carboxy-4-methylthiazol-5-yl)ethyl phosphate + 4-amino-2-methyl-5-(diphosphooxymethyl)pyrimidine + 2 H(+) = thiamine phosphate + CO2 + diphosphate</text>
        <dbReference type="Rhea" id="RHEA:47848"/>
        <dbReference type="ChEBI" id="CHEBI:15378"/>
        <dbReference type="ChEBI" id="CHEBI:16526"/>
        <dbReference type="ChEBI" id="CHEBI:33019"/>
        <dbReference type="ChEBI" id="CHEBI:37575"/>
        <dbReference type="ChEBI" id="CHEBI:57841"/>
        <dbReference type="ChEBI" id="CHEBI:62890"/>
        <dbReference type="EC" id="2.5.1.3"/>
    </reaction>
</comment>
<feature type="binding site" evidence="9">
    <location>
        <position position="169"/>
    </location>
    <ligand>
        <name>2-[(2R,5Z)-2-carboxy-4-methylthiazol-5(2H)-ylidene]ethyl phosphate</name>
        <dbReference type="ChEBI" id="CHEBI:62899"/>
    </ligand>
</feature>
<name>A0A3A1UVX7_9BACL</name>
<dbReference type="InterPro" id="IPR022998">
    <property type="entry name" value="ThiamineP_synth_TenI"/>
</dbReference>
<comment type="catalytic activity">
    <reaction evidence="6 9 10">
        <text>4-methyl-5-(2-phosphooxyethyl)-thiazole + 4-amino-2-methyl-5-(diphosphooxymethyl)pyrimidine + H(+) = thiamine phosphate + diphosphate</text>
        <dbReference type="Rhea" id="RHEA:22328"/>
        <dbReference type="ChEBI" id="CHEBI:15378"/>
        <dbReference type="ChEBI" id="CHEBI:33019"/>
        <dbReference type="ChEBI" id="CHEBI:37575"/>
        <dbReference type="ChEBI" id="CHEBI:57841"/>
        <dbReference type="ChEBI" id="CHEBI:58296"/>
        <dbReference type="EC" id="2.5.1.3"/>
    </reaction>
</comment>
<dbReference type="AlphaFoldDB" id="A0A3A1UVX7"/>
<dbReference type="PANTHER" id="PTHR20857:SF15">
    <property type="entry name" value="THIAMINE-PHOSPHATE SYNTHASE"/>
    <property type="match status" value="1"/>
</dbReference>
<dbReference type="Gene3D" id="3.10.20.30">
    <property type="match status" value="1"/>
</dbReference>
<dbReference type="InterPro" id="IPR010035">
    <property type="entry name" value="Thi_S"/>
</dbReference>
<dbReference type="PANTHER" id="PTHR20857">
    <property type="entry name" value="THIAMINE-PHOSPHATE PYROPHOSPHORYLASE"/>
    <property type="match status" value="1"/>
</dbReference>
<feature type="binding site" evidence="9">
    <location>
        <position position="75"/>
    </location>
    <ligand>
        <name>Mg(2+)</name>
        <dbReference type="ChEBI" id="CHEBI:18420"/>
    </ligand>
</feature>
<dbReference type="GO" id="GO:0009229">
    <property type="term" value="P:thiamine diphosphate biosynthetic process"/>
    <property type="evidence" value="ECO:0007669"/>
    <property type="project" value="UniProtKB-UniRule"/>
</dbReference>
<dbReference type="EMBL" id="QXQA01000007">
    <property type="protein sequence ID" value="RIX52434.1"/>
    <property type="molecule type" value="Genomic_DNA"/>
</dbReference>
<feature type="binding site" evidence="9">
    <location>
        <begin position="189"/>
        <end position="190"/>
    </location>
    <ligand>
        <name>2-[(2R,5Z)-2-carboxy-4-methylthiazol-5(2H)-ylidene]ethyl phosphate</name>
        <dbReference type="ChEBI" id="CHEBI:62899"/>
    </ligand>
</feature>
<keyword evidence="2 9" id="KW-0808">Transferase</keyword>
<dbReference type="Pfam" id="PF02581">
    <property type="entry name" value="TMP-TENI"/>
    <property type="match status" value="1"/>
</dbReference>
<dbReference type="UniPathway" id="UPA00060">
    <property type="reaction ID" value="UER00141"/>
</dbReference>
<keyword evidence="14" id="KW-1185">Reference proteome</keyword>
<comment type="similarity">
    <text evidence="9 10">Belongs to the thiamine-phosphate synthase family.</text>
</comment>
<evidence type="ECO:0000256" key="7">
    <source>
        <dbReference type="ARBA" id="ARBA00047851"/>
    </source>
</evidence>
<dbReference type="CDD" id="cd00565">
    <property type="entry name" value="Ubl_ThiS"/>
    <property type="match status" value="1"/>
</dbReference>
<feature type="binding site" evidence="9">
    <location>
        <position position="74"/>
    </location>
    <ligand>
        <name>4-amino-2-methyl-5-(diphosphooxymethyl)pyrimidine</name>
        <dbReference type="ChEBI" id="CHEBI:57841"/>
    </ligand>
</feature>
<dbReference type="SUPFAM" id="SSF54285">
    <property type="entry name" value="MoaD/ThiS"/>
    <property type="match status" value="1"/>
</dbReference>
<gene>
    <name evidence="9 13" type="primary">thiE</name>
    <name evidence="13" type="ORF">D3P08_13240</name>
</gene>
<evidence type="ECO:0000256" key="10">
    <source>
        <dbReference type="RuleBase" id="RU003826"/>
    </source>
</evidence>
<evidence type="ECO:0000313" key="14">
    <source>
        <dbReference type="Proteomes" id="UP000266482"/>
    </source>
</evidence>
<organism evidence="13 14">
    <name type="scientific">Paenibacillus nanensis</name>
    <dbReference type="NCBI Taxonomy" id="393251"/>
    <lineage>
        <taxon>Bacteria</taxon>
        <taxon>Bacillati</taxon>
        <taxon>Bacillota</taxon>
        <taxon>Bacilli</taxon>
        <taxon>Bacillales</taxon>
        <taxon>Paenibacillaceae</taxon>
        <taxon>Paenibacillus</taxon>
    </lineage>
</organism>
<feature type="binding site" evidence="9">
    <location>
        <begin position="139"/>
        <end position="141"/>
    </location>
    <ligand>
        <name>2-[(2R,5Z)-2-carboxy-4-methylthiazol-5(2H)-ylidene]ethyl phosphate</name>
        <dbReference type="ChEBI" id="CHEBI:62899"/>
    </ligand>
</feature>
<keyword evidence="4 9" id="KW-0460">Magnesium</keyword>
<dbReference type="Pfam" id="PF02597">
    <property type="entry name" value="ThiS"/>
    <property type="match status" value="1"/>
</dbReference>
<dbReference type="Proteomes" id="UP000266482">
    <property type="component" value="Unassembled WGS sequence"/>
</dbReference>
<dbReference type="PROSITE" id="PS51257">
    <property type="entry name" value="PROKAR_LIPOPROTEIN"/>
    <property type="match status" value="1"/>
</dbReference>
<dbReference type="NCBIfam" id="TIGR00693">
    <property type="entry name" value="thiE"/>
    <property type="match status" value="1"/>
</dbReference>
<evidence type="ECO:0000256" key="2">
    <source>
        <dbReference type="ARBA" id="ARBA00022679"/>
    </source>
</evidence>
<evidence type="ECO:0000256" key="5">
    <source>
        <dbReference type="ARBA" id="ARBA00022977"/>
    </source>
</evidence>
<comment type="catalytic activity">
    <reaction evidence="8 9 10">
        <text>2-[(2R,5Z)-2-carboxy-4-methylthiazol-5(2H)-ylidene]ethyl phosphate + 4-amino-2-methyl-5-(diphosphooxymethyl)pyrimidine + 2 H(+) = thiamine phosphate + CO2 + diphosphate</text>
        <dbReference type="Rhea" id="RHEA:47844"/>
        <dbReference type="ChEBI" id="CHEBI:15378"/>
        <dbReference type="ChEBI" id="CHEBI:16526"/>
        <dbReference type="ChEBI" id="CHEBI:33019"/>
        <dbReference type="ChEBI" id="CHEBI:37575"/>
        <dbReference type="ChEBI" id="CHEBI:57841"/>
        <dbReference type="ChEBI" id="CHEBI:62899"/>
        <dbReference type="EC" id="2.5.1.3"/>
    </reaction>
</comment>
<feature type="binding site" evidence="9">
    <location>
        <position position="113"/>
    </location>
    <ligand>
        <name>4-amino-2-methyl-5-(diphosphooxymethyl)pyrimidine</name>
        <dbReference type="ChEBI" id="CHEBI:57841"/>
    </ligand>
</feature>
<proteinExistence type="inferred from homology"/>
<evidence type="ECO:0000256" key="9">
    <source>
        <dbReference type="HAMAP-Rule" id="MF_00097"/>
    </source>
</evidence>
<dbReference type="GO" id="GO:0000287">
    <property type="term" value="F:magnesium ion binding"/>
    <property type="evidence" value="ECO:0007669"/>
    <property type="project" value="UniProtKB-UniRule"/>
</dbReference>
<dbReference type="FunFam" id="3.20.20.70:FF:000096">
    <property type="entry name" value="Thiamine-phosphate synthase"/>
    <property type="match status" value="1"/>
</dbReference>
<feature type="binding site" evidence="9">
    <location>
        <position position="94"/>
    </location>
    <ligand>
        <name>Mg(2+)</name>
        <dbReference type="ChEBI" id="CHEBI:18420"/>
    </ligand>
</feature>
<evidence type="ECO:0000256" key="3">
    <source>
        <dbReference type="ARBA" id="ARBA00022723"/>
    </source>
</evidence>
<dbReference type="GO" id="GO:0005737">
    <property type="term" value="C:cytoplasm"/>
    <property type="evidence" value="ECO:0007669"/>
    <property type="project" value="TreeGrafter"/>
</dbReference>
<dbReference type="GO" id="GO:0009228">
    <property type="term" value="P:thiamine biosynthetic process"/>
    <property type="evidence" value="ECO:0007669"/>
    <property type="project" value="UniProtKB-KW"/>
</dbReference>
<evidence type="ECO:0000256" key="4">
    <source>
        <dbReference type="ARBA" id="ARBA00022842"/>
    </source>
</evidence>
<dbReference type="SUPFAM" id="SSF51391">
    <property type="entry name" value="Thiamin phosphate synthase"/>
    <property type="match status" value="1"/>
</dbReference>
<dbReference type="GO" id="GO:0004789">
    <property type="term" value="F:thiamine-phosphate diphosphorylase activity"/>
    <property type="evidence" value="ECO:0007669"/>
    <property type="project" value="UniProtKB-UniRule"/>
</dbReference>
<evidence type="ECO:0000259" key="12">
    <source>
        <dbReference type="Pfam" id="PF02581"/>
    </source>
</evidence>
<sequence length="283" mass="30268">MPLKHNWRDFQLYVITAGGCHPGRELVHVMEETLKGGAGMLQLRNKTGSRQEVLREAKELRALTRAYDVPFIVNDYPDIALEVDADGVHLGQDDQAIEEARRLLGQDKIIGISTHSLEQGLAAERAGADYIGVGPVFPTNTKPGRAAVTTSYVSEAARHIRIPFVAIGGITLDNVGEVLAAGARKICAVSAIVGSEDPARVCRSFLEAIRSAEAGGHAIRIRLNGKETTTSAGNVAELVEQLGQGNKRLVAEVNGMMIQRSDWTSAALTPGARVELIQFVGGG</sequence>
<dbReference type="InterPro" id="IPR034291">
    <property type="entry name" value="TMP_synthase"/>
</dbReference>
<feature type="binding site" evidence="9">
    <location>
        <begin position="42"/>
        <end position="46"/>
    </location>
    <ligand>
        <name>4-amino-2-methyl-5-(diphosphooxymethyl)pyrimidine</name>
        <dbReference type="ChEBI" id="CHEBI:57841"/>
    </ligand>
</feature>
<reference evidence="13 14" key="1">
    <citation type="submission" date="2018-09" db="EMBL/GenBank/DDBJ databases">
        <title>Paenibacillus aracenensis nov. sp. isolated from a cave in southern Spain.</title>
        <authorList>
            <person name="Jurado V."/>
            <person name="Gutierrez-Patricio S."/>
            <person name="Gonzalez-Pimentel J.L."/>
            <person name="Miller A.Z."/>
            <person name="Laiz L."/>
            <person name="Saiz-Jimenez C."/>
        </authorList>
    </citation>
    <scope>NUCLEOTIDE SEQUENCE [LARGE SCALE GENOMIC DNA]</scope>
    <source>
        <strain evidence="13 14">DSM 22867</strain>
    </source>
</reference>
<feature type="domain" description="Thiamine phosphate synthase/TenI" evidence="12">
    <location>
        <begin position="12"/>
        <end position="192"/>
    </location>
</feature>
<protein>
    <recommendedName>
        <fullName evidence="9">Thiamine-phosphate synthase</fullName>
        <shortName evidence="9">TP synthase</shortName>
        <shortName evidence="9">TPS</shortName>
        <ecNumber evidence="9">2.5.1.3</ecNumber>
    </recommendedName>
    <alternativeName>
        <fullName evidence="9">Thiamine-phosphate pyrophosphorylase</fullName>
        <shortName evidence="9">TMP pyrophosphorylase</shortName>
        <shortName evidence="9">TMP-PPase</shortName>
    </alternativeName>
</protein>
<dbReference type="InterPro" id="IPR013785">
    <property type="entry name" value="Aldolase_TIM"/>
</dbReference>
<evidence type="ECO:0000256" key="8">
    <source>
        <dbReference type="ARBA" id="ARBA00047883"/>
    </source>
</evidence>
<dbReference type="InterPro" id="IPR016155">
    <property type="entry name" value="Mopterin_synth/thiamin_S_b"/>
</dbReference>
<comment type="pathway">
    <text evidence="1 9 11">Cofactor biosynthesis; thiamine diphosphate biosynthesis; thiamine phosphate from 4-amino-2-methyl-5-diphosphomethylpyrimidine and 4-methyl-5-(2-phosphoethyl)-thiazole: step 1/1.</text>
</comment>
<dbReference type="HAMAP" id="MF_00097">
    <property type="entry name" value="TMP_synthase"/>
    <property type="match status" value="1"/>
</dbReference>
<dbReference type="InterPro" id="IPR012675">
    <property type="entry name" value="Beta-grasp_dom_sf"/>
</dbReference>
<comment type="cofactor">
    <cofactor evidence="9">
        <name>Mg(2+)</name>
        <dbReference type="ChEBI" id="CHEBI:18420"/>
    </cofactor>
    <text evidence="9">Binds 1 Mg(2+) ion per subunit.</text>
</comment>
<evidence type="ECO:0000256" key="11">
    <source>
        <dbReference type="RuleBase" id="RU004253"/>
    </source>
</evidence>
<dbReference type="OrthoDB" id="9812206at2"/>
<accession>A0A3A1UVX7</accession>
<dbReference type="InterPro" id="IPR003749">
    <property type="entry name" value="ThiS/MoaD-like"/>
</dbReference>
<dbReference type="EC" id="2.5.1.3" evidence="9"/>
<feature type="binding site" evidence="9">
    <location>
        <position position="142"/>
    </location>
    <ligand>
        <name>4-amino-2-methyl-5-(diphosphooxymethyl)pyrimidine</name>
        <dbReference type="ChEBI" id="CHEBI:57841"/>
    </ligand>
</feature>
<dbReference type="CDD" id="cd00564">
    <property type="entry name" value="TMP_TenI"/>
    <property type="match status" value="1"/>
</dbReference>
<evidence type="ECO:0000256" key="6">
    <source>
        <dbReference type="ARBA" id="ARBA00047334"/>
    </source>
</evidence>
<dbReference type="NCBIfam" id="TIGR01683">
    <property type="entry name" value="thiS"/>
    <property type="match status" value="1"/>
</dbReference>
<comment type="function">
    <text evidence="9">Condenses 4-methyl-5-(beta-hydroxyethyl)thiazole monophosphate (THZ-P) and 2-methyl-4-amino-5-hydroxymethyl pyrimidine pyrophosphate (HMP-PP) to form thiamine monophosphate (TMP).</text>
</comment>
<evidence type="ECO:0000256" key="1">
    <source>
        <dbReference type="ARBA" id="ARBA00005165"/>
    </source>
</evidence>
<evidence type="ECO:0000313" key="13">
    <source>
        <dbReference type="EMBL" id="RIX52434.1"/>
    </source>
</evidence>
<comment type="caution">
    <text evidence="13">The sequence shown here is derived from an EMBL/GenBank/DDBJ whole genome shotgun (WGS) entry which is preliminary data.</text>
</comment>
<dbReference type="Gene3D" id="3.20.20.70">
    <property type="entry name" value="Aldolase class I"/>
    <property type="match status" value="1"/>
</dbReference>
<keyword evidence="3 9" id="KW-0479">Metal-binding</keyword>